<feature type="transmembrane region" description="Helical" evidence="2">
    <location>
        <begin position="110"/>
        <end position="131"/>
    </location>
</feature>
<sequence length="179" mass="18942">MPDPHTDGGSAATSPRRHAPTSRRTIRLSFLVAAVLGTLHAIPSFYWALGGERLLPLVGQWAVDAVRQGDTSWTLLLLATGVLKLAAAWVPMLAEEGGLPWPKLWRATSWVGAVGLILYGGADIVAGGLVLMGVLDVEVSDRTGLLGHTLLWGPHFMLWGLALLGALVLSRRGPGASSR</sequence>
<protein>
    <recommendedName>
        <fullName evidence="5">DUF3995 domain-containing protein</fullName>
    </recommendedName>
</protein>
<feature type="transmembrane region" description="Helical" evidence="2">
    <location>
        <begin position="26"/>
        <end position="49"/>
    </location>
</feature>
<name>A0A7Z0KAC6_9MICC</name>
<dbReference type="Proteomes" id="UP000535437">
    <property type="component" value="Unassembled WGS sequence"/>
</dbReference>
<feature type="region of interest" description="Disordered" evidence="1">
    <location>
        <begin position="1"/>
        <end position="21"/>
    </location>
</feature>
<dbReference type="AlphaFoldDB" id="A0A7Z0KAC6"/>
<accession>A0A7Z0KAC6</accession>
<keyword evidence="4" id="KW-1185">Reference proteome</keyword>
<keyword evidence="2" id="KW-1133">Transmembrane helix</keyword>
<evidence type="ECO:0000256" key="2">
    <source>
        <dbReference type="SAM" id="Phobius"/>
    </source>
</evidence>
<dbReference type="EMBL" id="JACCFY010000001">
    <property type="protein sequence ID" value="NYJ79686.1"/>
    <property type="molecule type" value="Genomic_DNA"/>
</dbReference>
<evidence type="ECO:0000256" key="1">
    <source>
        <dbReference type="SAM" id="MobiDB-lite"/>
    </source>
</evidence>
<dbReference type="RefSeq" id="WP_218881959.1">
    <property type="nucleotide sequence ID" value="NZ_BAAALL010000007.1"/>
</dbReference>
<gene>
    <name evidence="3" type="ORF">HNR09_003097</name>
</gene>
<keyword evidence="2" id="KW-0472">Membrane</keyword>
<feature type="transmembrane region" description="Helical" evidence="2">
    <location>
        <begin position="151"/>
        <end position="169"/>
    </location>
</feature>
<organism evidence="3 4">
    <name type="scientific">Nesterenkonia xinjiangensis</name>
    <dbReference type="NCBI Taxonomy" id="225327"/>
    <lineage>
        <taxon>Bacteria</taxon>
        <taxon>Bacillati</taxon>
        <taxon>Actinomycetota</taxon>
        <taxon>Actinomycetes</taxon>
        <taxon>Micrococcales</taxon>
        <taxon>Micrococcaceae</taxon>
        <taxon>Nesterenkonia</taxon>
    </lineage>
</organism>
<evidence type="ECO:0000313" key="3">
    <source>
        <dbReference type="EMBL" id="NYJ79686.1"/>
    </source>
</evidence>
<dbReference type="InterPro" id="IPR025058">
    <property type="entry name" value="DUF3995"/>
</dbReference>
<comment type="caution">
    <text evidence="3">The sequence shown here is derived from an EMBL/GenBank/DDBJ whole genome shotgun (WGS) entry which is preliminary data.</text>
</comment>
<evidence type="ECO:0000313" key="4">
    <source>
        <dbReference type="Proteomes" id="UP000535437"/>
    </source>
</evidence>
<reference evidence="3 4" key="1">
    <citation type="submission" date="2020-07" db="EMBL/GenBank/DDBJ databases">
        <title>Sequencing the genomes of 1000 actinobacteria strains.</title>
        <authorList>
            <person name="Klenk H.-P."/>
        </authorList>
    </citation>
    <scope>NUCLEOTIDE SEQUENCE [LARGE SCALE GENOMIC DNA]</scope>
    <source>
        <strain evidence="3 4">DSM 15475</strain>
    </source>
</reference>
<proteinExistence type="predicted"/>
<feature type="transmembrane region" description="Helical" evidence="2">
    <location>
        <begin position="71"/>
        <end position="90"/>
    </location>
</feature>
<dbReference type="Pfam" id="PF13160">
    <property type="entry name" value="DUF3995"/>
    <property type="match status" value="1"/>
</dbReference>
<keyword evidence="2" id="KW-0812">Transmembrane</keyword>
<evidence type="ECO:0008006" key="5">
    <source>
        <dbReference type="Google" id="ProtNLM"/>
    </source>
</evidence>